<organism evidence="1">
    <name type="scientific">Siphoviridae sp. ctsf32</name>
    <dbReference type="NCBI Taxonomy" id="2827594"/>
    <lineage>
        <taxon>Viruses</taxon>
        <taxon>Duplodnaviria</taxon>
        <taxon>Heunggongvirae</taxon>
        <taxon>Uroviricota</taxon>
        <taxon>Caudoviricetes</taxon>
    </lineage>
</organism>
<name>A0A8S5LNS9_9CAUD</name>
<accession>A0A8S5LNS9</accession>
<proteinExistence type="predicted"/>
<reference evidence="1" key="1">
    <citation type="journal article" date="2021" name="Proc. Natl. Acad. Sci. U.S.A.">
        <title>A Catalog of Tens of Thousands of Viruses from Human Metagenomes Reveals Hidden Associations with Chronic Diseases.</title>
        <authorList>
            <person name="Tisza M.J."/>
            <person name="Buck C.B."/>
        </authorList>
    </citation>
    <scope>NUCLEOTIDE SEQUENCE</scope>
    <source>
        <strain evidence="1">Ctsf32</strain>
    </source>
</reference>
<protein>
    <submittedName>
        <fullName evidence="1">Uncharacterized protein</fullName>
    </submittedName>
</protein>
<sequence length="64" mass="7651">MMILNHILEDLQKHKRNKEDLLALCIQERLNKSLEVYEKQLSYSLKYYTKADEIRILKKLGGTE</sequence>
<dbReference type="EMBL" id="BK015882">
    <property type="protein sequence ID" value="DAD71507.1"/>
    <property type="molecule type" value="Genomic_DNA"/>
</dbReference>
<evidence type="ECO:0000313" key="1">
    <source>
        <dbReference type="EMBL" id="DAD71507.1"/>
    </source>
</evidence>